<dbReference type="InterPro" id="IPR003663">
    <property type="entry name" value="Sugar/inositol_transpt"/>
</dbReference>
<dbReference type="AlphaFoldDB" id="A0A8H6C888"/>
<dbReference type="SUPFAM" id="SSF55816">
    <property type="entry name" value="5'-nucleotidase (syn. UDP-sugar hydrolase), C-terminal domain"/>
    <property type="match status" value="1"/>
</dbReference>
<feature type="transmembrane region" description="Helical" evidence="9">
    <location>
        <begin position="59"/>
        <end position="80"/>
    </location>
</feature>
<dbReference type="InterPro" id="IPR020846">
    <property type="entry name" value="MFS_dom"/>
</dbReference>
<name>A0A8H6C888_9LECA</name>
<evidence type="ECO:0000256" key="5">
    <source>
        <dbReference type="ARBA" id="ARBA00022692"/>
    </source>
</evidence>
<dbReference type="InterPro" id="IPR005828">
    <property type="entry name" value="MFS_sugar_transport-like"/>
</dbReference>
<dbReference type="EMBL" id="JACCJB010000021">
    <property type="protein sequence ID" value="KAF6218788.1"/>
    <property type="molecule type" value="Genomic_DNA"/>
</dbReference>
<evidence type="ECO:0000313" key="12">
    <source>
        <dbReference type="Proteomes" id="UP000593566"/>
    </source>
</evidence>
<protein>
    <recommendedName>
        <fullName evidence="10">Major facilitator superfamily (MFS) profile domain-containing protein</fullName>
    </recommendedName>
</protein>
<keyword evidence="6" id="KW-0732">Signal</keyword>
<feature type="transmembrane region" description="Helical" evidence="9">
    <location>
        <begin position="437"/>
        <end position="457"/>
    </location>
</feature>
<dbReference type="GeneID" id="59333737"/>
<dbReference type="Proteomes" id="UP000593566">
    <property type="component" value="Unassembled WGS sequence"/>
</dbReference>
<dbReference type="Pfam" id="PF00149">
    <property type="entry name" value="Metallophos"/>
    <property type="match status" value="1"/>
</dbReference>
<dbReference type="Gene3D" id="1.20.1250.20">
    <property type="entry name" value="MFS general substrate transporter like domains"/>
    <property type="match status" value="1"/>
</dbReference>
<evidence type="ECO:0000256" key="3">
    <source>
        <dbReference type="ARBA" id="ARBA00010992"/>
    </source>
</evidence>
<keyword evidence="12" id="KW-1185">Reference proteome</keyword>
<evidence type="ECO:0000256" key="2">
    <source>
        <dbReference type="ARBA" id="ARBA00006654"/>
    </source>
</evidence>
<organism evidence="11 12">
    <name type="scientific">Letharia lupina</name>
    <dbReference type="NCBI Taxonomy" id="560253"/>
    <lineage>
        <taxon>Eukaryota</taxon>
        <taxon>Fungi</taxon>
        <taxon>Dikarya</taxon>
        <taxon>Ascomycota</taxon>
        <taxon>Pezizomycotina</taxon>
        <taxon>Lecanoromycetes</taxon>
        <taxon>OSLEUM clade</taxon>
        <taxon>Lecanoromycetidae</taxon>
        <taxon>Lecanorales</taxon>
        <taxon>Lecanorineae</taxon>
        <taxon>Parmeliaceae</taxon>
        <taxon>Letharia</taxon>
    </lineage>
</organism>
<dbReference type="Pfam" id="PF02872">
    <property type="entry name" value="5_nucleotid_C"/>
    <property type="match status" value="1"/>
</dbReference>
<dbReference type="InterPro" id="IPR036907">
    <property type="entry name" value="5'-Nucleotdase_C_sf"/>
</dbReference>
<dbReference type="PRINTS" id="PR00171">
    <property type="entry name" value="SUGRTRNSPORT"/>
</dbReference>
<dbReference type="SUPFAM" id="SSF56300">
    <property type="entry name" value="Metallo-dependent phosphatases"/>
    <property type="match status" value="1"/>
</dbReference>
<reference evidence="11 12" key="1">
    <citation type="journal article" date="2020" name="Genomics">
        <title>Complete, high-quality genomes from long-read metagenomic sequencing of two wolf lichen thalli reveals enigmatic genome architecture.</title>
        <authorList>
            <person name="McKenzie S.K."/>
            <person name="Walston R.F."/>
            <person name="Allen J.L."/>
        </authorList>
    </citation>
    <scope>NUCLEOTIDE SEQUENCE [LARGE SCALE GENOMIC DNA]</scope>
    <source>
        <strain evidence="11">WasteWater1</strain>
    </source>
</reference>
<dbReference type="GO" id="GO:0022857">
    <property type="term" value="F:transmembrane transporter activity"/>
    <property type="evidence" value="ECO:0007669"/>
    <property type="project" value="InterPro"/>
</dbReference>
<evidence type="ECO:0000256" key="4">
    <source>
        <dbReference type="ARBA" id="ARBA00022448"/>
    </source>
</evidence>
<evidence type="ECO:0000256" key="8">
    <source>
        <dbReference type="ARBA" id="ARBA00023136"/>
    </source>
</evidence>
<dbReference type="InterPro" id="IPR036259">
    <property type="entry name" value="MFS_trans_sf"/>
</dbReference>
<feature type="transmembrane region" description="Helical" evidence="9">
    <location>
        <begin position="184"/>
        <end position="205"/>
    </location>
</feature>
<evidence type="ECO:0000259" key="10">
    <source>
        <dbReference type="PROSITE" id="PS50850"/>
    </source>
</evidence>
<keyword evidence="4" id="KW-0813">Transport</keyword>
<dbReference type="InterPro" id="IPR008334">
    <property type="entry name" value="5'-Nucleotdase_C"/>
</dbReference>
<dbReference type="PROSITE" id="PS00217">
    <property type="entry name" value="SUGAR_TRANSPORT_2"/>
    <property type="match status" value="1"/>
</dbReference>
<keyword evidence="7 9" id="KW-1133">Transmembrane helix</keyword>
<keyword evidence="5 9" id="KW-0812">Transmembrane</keyword>
<dbReference type="Gene3D" id="3.60.21.10">
    <property type="match status" value="1"/>
</dbReference>
<dbReference type="PROSITE" id="PS50850">
    <property type="entry name" value="MFS"/>
    <property type="match status" value="1"/>
</dbReference>
<dbReference type="GO" id="GO:0016020">
    <property type="term" value="C:membrane"/>
    <property type="evidence" value="ECO:0007669"/>
    <property type="project" value="UniProtKB-SubCell"/>
</dbReference>
<dbReference type="RefSeq" id="XP_037148223.1">
    <property type="nucleotide sequence ID" value="XM_037296241.1"/>
</dbReference>
<feature type="transmembrane region" description="Helical" evidence="9">
    <location>
        <begin position="370"/>
        <end position="392"/>
    </location>
</feature>
<dbReference type="PANTHER" id="PTHR11575">
    <property type="entry name" value="5'-NUCLEOTIDASE-RELATED"/>
    <property type="match status" value="1"/>
</dbReference>
<comment type="similarity">
    <text evidence="2">Belongs to the 5'-nucleotidase family.</text>
</comment>
<feature type="transmembrane region" description="Helical" evidence="9">
    <location>
        <begin position="309"/>
        <end position="329"/>
    </location>
</feature>
<dbReference type="InterPro" id="IPR041821">
    <property type="entry name" value="CG11883_N"/>
</dbReference>
<gene>
    <name evidence="11" type="ORF">HO133_005331</name>
</gene>
<feature type="domain" description="Major facilitator superfamily (MFS) profile" evidence="10">
    <location>
        <begin position="18"/>
        <end position="464"/>
    </location>
</feature>
<feature type="transmembrane region" description="Helical" evidence="9">
    <location>
        <begin position="335"/>
        <end position="358"/>
    </location>
</feature>
<evidence type="ECO:0000256" key="7">
    <source>
        <dbReference type="ARBA" id="ARBA00022989"/>
    </source>
</evidence>
<evidence type="ECO:0000256" key="1">
    <source>
        <dbReference type="ARBA" id="ARBA00004141"/>
    </source>
</evidence>
<dbReference type="InterPro" id="IPR006179">
    <property type="entry name" value="5_nucleotidase/apyrase"/>
</dbReference>
<feature type="transmembrane region" description="Helical" evidence="9">
    <location>
        <begin position="89"/>
        <end position="111"/>
    </location>
</feature>
<sequence length="1225" mass="135040">MTSLKVFTQALMDKKKEIVLFSATAIALYGYDQGMMSLINTNYNYLDTMGIDGEDPLVGVIVSVYYLGCAVGAVFASLLADMGGRKPSIFACLAVTSLGNLFMFVAGLGYSRGAMTMMFLGRIIMGLGVGGIDAVIPVYSSELNSEGGRGEALAKEFQSNIFGLNMAFAINLGVTSSLGKDNQWAWRIPIIAMQIYPVLLLSFIYRLPETPRWFIFHEREEDAKSALTDIYGEDDMKGKFDELKQAHDDESSHSIGYNDMIWPGSSQFHPTMVTVMGQVNQALTGYGAVSVYGPQIFELLGLGVTVSEYLTQGNYISYFFLMTLAWLLIDRVGRRVMMVGGAFGMATSFLILTLLGGLAQNADKLNIPDMPIAIVGSVILYIATGIFGIGWLSQPWLIPTEIFPSTSRAQGSAISVITWGLANFAVTLLTPIGFNNLSYWLFLVFAVTNLFAAWWTWLYCPETGGRSFEENQAFFEDAKEHGTWSVLKVGKGDYRGMPKAAPVIYPDILFDGPSGVVHDPSLPGIIPDSPHNDIIYYHLNAVTMGQCTPEMTIVYDELIVQYFDLLSLFYGRALRTEETVATKAIRTDLRFLHFNDVYHIESGSAEPVGGISRFQTVANHYRSHLQYANLPGLLTLFSGDAFNPSLESSVTKGRHMVPVLNNLKTAVACVGNHDLDFGVAQFRHLKNQCNFPWLLANVLDPGLGENQALGGCDKTVLLEASNGIKIGVVGLGEREWLDTINSLPSNLNYKSASETAKELIPELRAQGAQIIIALTHAREPSDIKLAERTPPGLIDLVLGGHDHFYAHQIINDTHVLRSGTDFKQLSYIEARRKANDQPGWDFDIIRRDITRAITEDKATIQLVDKLTSSLRHKLEKPIGYTAVPLDGRFTTVRTKESNLGNFVCDLMRHYYDADCALMAAGTVRGDQIYPPGVLLLKDILNCFPFEDPVVVLRINGKAILEALENSVRLVPALEGRFPQVSNIHFAYNPNLAPGSRVTWTKIHGEPLVLDKSYTMATRGYMGRGKDGYDSLLVRSEGGEAEEIVSEENGILISMVLRQYFMSLKVLGKWARWSASLHRHWGGVHDRLHAGGKVHEPSTLKNGTKHNRTGIVRAYAEKAKTDVDGRLVDSDTDDEKDHHYDGLASSVGSVGSVEEKKGREMHIARVYTRRWMDLAGIERRDVGMVGEKTGEWDLPHWTKGIAPRVEGRIVVEGDNDGVGGGGSHGA</sequence>
<accession>A0A8H6C888</accession>
<comment type="similarity">
    <text evidence="3">Belongs to the major facilitator superfamily. Sugar transporter (TC 2.A.1.1) family.</text>
</comment>
<proteinExistence type="inferred from homology"/>
<evidence type="ECO:0000313" key="11">
    <source>
        <dbReference type="EMBL" id="KAF6218788.1"/>
    </source>
</evidence>
<feature type="transmembrane region" description="Helical" evidence="9">
    <location>
        <begin position="412"/>
        <end position="430"/>
    </location>
</feature>
<dbReference type="CDD" id="cd07406">
    <property type="entry name" value="MPP_CG11883_N"/>
    <property type="match status" value="1"/>
</dbReference>
<feature type="transmembrane region" description="Helical" evidence="9">
    <location>
        <begin position="117"/>
        <end position="139"/>
    </location>
</feature>
<dbReference type="Gene3D" id="3.90.780.10">
    <property type="entry name" value="5'-Nucleotidase, C-terminal domain"/>
    <property type="match status" value="1"/>
</dbReference>
<dbReference type="GO" id="GO:0016787">
    <property type="term" value="F:hydrolase activity"/>
    <property type="evidence" value="ECO:0007669"/>
    <property type="project" value="InterPro"/>
</dbReference>
<dbReference type="InterPro" id="IPR029052">
    <property type="entry name" value="Metallo-depent_PP-like"/>
</dbReference>
<keyword evidence="8 9" id="KW-0472">Membrane</keyword>
<comment type="caution">
    <text evidence="11">The sequence shown here is derived from an EMBL/GenBank/DDBJ whole genome shotgun (WGS) entry which is preliminary data.</text>
</comment>
<dbReference type="Pfam" id="PF00083">
    <property type="entry name" value="Sugar_tr"/>
    <property type="match status" value="1"/>
</dbReference>
<dbReference type="PANTHER" id="PTHR11575:SF48">
    <property type="entry name" value="5'-NUCLEOTIDASE"/>
    <property type="match status" value="1"/>
</dbReference>
<evidence type="ECO:0000256" key="9">
    <source>
        <dbReference type="SAM" id="Phobius"/>
    </source>
</evidence>
<dbReference type="GO" id="GO:0009166">
    <property type="term" value="P:nucleotide catabolic process"/>
    <property type="evidence" value="ECO:0007669"/>
    <property type="project" value="InterPro"/>
</dbReference>
<comment type="subcellular location">
    <subcellularLocation>
        <location evidence="1">Membrane</location>
        <topology evidence="1">Multi-pass membrane protein</topology>
    </subcellularLocation>
</comment>
<evidence type="ECO:0000256" key="6">
    <source>
        <dbReference type="ARBA" id="ARBA00022729"/>
    </source>
</evidence>
<dbReference type="InterPro" id="IPR005829">
    <property type="entry name" value="Sugar_transporter_CS"/>
</dbReference>
<dbReference type="InterPro" id="IPR004843">
    <property type="entry name" value="Calcineurin-like_PHP"/>
</dbReference>
<dbReference type="SUPFAM" id="SSF103473">
    <property type="entry name" value="MFS general substrate transporter"/>
    <property type="match status" value="1"/>
</dbReference>